<dbReference type="PANTHER" id="PTHR38409">
    <property type="entry name" value="MDM10-COMPLEMENTING PROTEIN 1"/>
    <property type="match status" value="1"/>
</dbReference>
<feature type="transmembrane region" description="Helical" evidence="1">
    <location>
        <begin position="190"/>
        <end position="207"/>
    </location>
</feature>
<evidence type="ECO:0008006" key="4">
    <source>
        <dbReference type="Google" id="ProtNLM"/>
    </source>
</evidence>
<dbReference type="Proteomes" id="UP000305948">
    <property type="component" value="Unassembled WGS sequence"/>
</dbReference>
<dbReference type="GO" id="GO:0016020">
    <property type="term" value="C:membrane"/>
    <property type="evidence" value="ECO:0007669"/>
    <property type="project" value="InterPro"/>
</dbReference>
<gene>
    <name evidence="2" type="ORF">OE88DRAFT_1715324</name>
</gene>
<dbReference type="GO" id="GO:0055088">
    <property type="term" value="P:lipid homeostasis"/>
    <property type="evidence" value="ECO:0007669"/>
    <property type="project" value="InterPro"/>
</dbReference>
<feature type="transmembrane region" description="Helical" evidence="1">
    <location>
        <begin position="147"/>
        <end position="169"/>
    </location>
</feature>
<dbReference type="PANTHER" id="PTHR38409:SF1">
    <property type="entry name" value="MITOCHONDRIAL ADAPTER PROTEIN MCP1"/>
    <property type="match status" value="1"/>
</dbReference>
<keyword evidence="1" id="KW-1133">Transmembrane helix</keyword>
<proteinExistence type="predicted"/>
<keyword evidence="1" id="KW-0812">Transmembrane</keyword>
<feature type="transmembrane region" description="Helical" evidence="1">
    <location>
        <begin position="70"/>
        <end position="90"/>
    </location>
</feature>
<dbReference type="SUPFAM" id="SSF81343">
    <property type="entry name" value="Fumarate reductase respiratory complex transmembrane subunits"/>
    <property type="match status" value="1"/>
</dbReference>
<dbReference type="InterPro" id="IPR039960">
    <property type="entry name" value="MCP1"/>
</dbReference>
<feature type="transmembrane region" description="Helical" evidence="1">
    <location>
        <begin position="26"/>
        <end position="50"/>
    </location>
</feature>
<reference evidence="2 3" key="1">
    <citation type="journal article" date="2019" name="Nat. Ecol. Evol.">
        <title>Megaphylogeny resolves global patterns of mushroom evolution.</title>
        <authorList>
            <person name="Varga T."/>
            <person name="Krizsan K."/>
            <person name="Foldi C."/>
            <person name="Dima B."/>
            <person name="Sanchez-Garcia M."/>
            <person name="Sanchez-Ramirez S."/>
            <person name="Szollosi G.J."/>
            <person name="Szarkandi J.G."/>
            <person name="Papp V."/>
            <person name="Albert L."/>
            <person name="Andreopoulos W."/>
            <person name="Angelini C."/>
            <person name="Antonin V."/>
            <person name="Barry K.W."/>
            <person name="Bougher N.L."/>
            <person name="Buchanan P."/>
            <person name="Buyck B."/>
            <person name="Bense V."/>
            <person name="Catcheside P."/>
            <person name="Chovatia M."/>
            <person name="Cooper J."/>
            <person name="Damon W."/>
            <person name="Desjardin D."/>
            <person name="Finy P."/>
            <person name="Geml J."/>
            <person name="Haridas S."/>
            <person name="Hughes K."/>
            <person name="Justo A."/>
            <person name="Karasinski D."/>
            <person name="Kautmanova I."/>
            <person name="Kiss B."/>
            <person name="Kocsube S."/>
            <person name="Kotiranta H."/>
            <person name="LaButti K.M."/>
            <person name="Lechner B.E."/>
            <person name="Liimatainen K."/>
            <person name="Lipzen A."/>
            <person name="Lukacs Z."/>
            <person name="Mihaltcheva S."/>
            <person name="Morgado L.N."/>
            <person name="Niskanen T."/>
            <person name="Noordeloos M.E."/>
            <person name="Ohm R.A."/>
            <person name="Ortiz-Santana B."/>
            <person name="Ovrebo C."/>
            <person name="Racz N."/>
            <person name="Riley R."/>
            <person name="Savchenko A."/>
            <person name="Shiryaev A."/>
            <person name="Soop K."/>
            <person name="Spirin V."/>
            <person name="Szebenyi C."/>
            <person name="Tomsovsky M."/>
            <person name="Tulloss R.E."/>
            <person name="Uehling J."/>
            <person name="Grigoriev I.V."/>
            <person name="Vagvolgyi C."/>
            <person name="Papp T."/>
            <person name="Martin F.M."/>
            <person name="Miettinen O."/>
            <person name="Hibbett D.S."/>
            <person name="Nagy L.G."/>
        </authorList>
    </citation>
    <scope>NUCLEOTIDE SEQUENCE [LARGE SCALE GENOMIC DNA]</scope>
    <source>
        <strain evidence="2 3">OMC1185</strain>
    </source>
</reference>
<evidence type="ECO:0000256" key="1">
    <source>
        <dbReference type="SAM" id="Phobius"/>
    </source>
</evidence>
<dbReference type="OrthoDB" id="10259513at2759"/>
<evidence type="ECO:0000313" key="3">
    <source>
        <dbReference type="Proteomes" id="UP000305948"/>
    </source>
</evidence>
<keyword evidence="3" id="KW-1185">Reference proteome</keyword>
<dbReference type="AlphaFoldDB" id="A0A5C3MNK2"/>
<protein>
    <recommendedName>
        <fullName evidence="4">Mitochondrial adapter protein MCP1 transmembrane domain-containing protein</fullName>
    </recommendedName>
</protein>
<evidence type="ECO:0000313" key="2">
    <source>
        <dbReference type="EMBL" id="TFK45628.1"/>
    </source>
</evidence>
<dbReference type="EMBL" id="ML213539">
    <property type="protein sequence ID" value="TFK45628.1"/>
    <property type="molecule type" value="Genomic_DNA"/>
</dbReference>
<keyword evidence="1" id="KW-0472">Membrane</keyword>
<sequence>MADAVSPSNPSASDGSTRRLNAALPWLTRIAQGSSSFIGIFLAIHLTAPAMANLGGSSLASQVMLLGREYYQTPFGEASLVLAPIGIHAFTSITKRYAMFFVFAPIHFITHRLNPTSPDAPIYSVGPSELDYEFVKVGLQTWPWRNWLLYTGLVICTALHAAEGSSLVMSTFFANSFDRKRWRARTRRTVAALSTIPVLTGVLSMATEPLMTFSSLALRYHESFTKSYIFRL</sequence>
<accession>A0A5C3MNK2</accession>
<name>A0A5C3MNK2_9AGAM</name>
<dbReference type="Gene3D" id="1.20.1300.10">
    <property type="entry name" value="Fumarate reductase/succinate dehydrogenase, transmembrane subunit"/>
    <property type="match status" value="1"/>
</dbReference>
<dbReference type="InterPro" id="IPR034804">
    <property type="entry name" value="SQR/QFR_C/D"/>
</dbReference>
<organism evidence="2 3">
    <name type="scientific">Heliocybe sulcata</name>
    <dbReference type="NCBI Taxonomy" id="5364"/>
    <lineage>
        <taxon>Eukaryota</taxon>
        <taxon>Fungi</taxon>
        <taxon>Dikarya</taxon>
        <taxon>Basidiomycota</taxon>
        <taxon>Agaricomycotina</taxon>
        <taxon>Agaricomycetes</taxon>
        <taxon>Gloeophyllales</taxon>
        <taxon>Gloeophyllaceae</taxon>
        <taxon>Heliocybe</taxon>
    </lineage>
</organism>